<dbReference type="SUPFAM" id="SSF74788">
    <property type="entry name" value="Cullin repeat-like"/>
    <property type="match status" value="1"/>
</dbReference>
<dbReference type="Gene3D" id="1.20.1310.10">
    <property type="entry name" value="Cullin Repeats"/>
    <property type="match status" value="3"/>
</dbReference>
<dbReference type="GO" id="GO:0006511">
    <property type="term" value="P:ubiquitin-dependent protein catabolic process"/>
    <property type="evidence" value="ECO:0007669"/>
    <property type="project" value="InterPro"/>
</dbReference>
<feature type="non-terminal residue" evidence="7">
    <location>
        <position position="494"/>
    </location>
</feature>
<comment type="similarity">
    <text evidence="2">Belongs to the cullin family.</text>
</comment>
<dbReference type="InParanoid" id="A0A6P7GT09"/>
<feature type="domain" description="Cullin N-terminal" evidence="6">
    <location>
        <begin position="20"/>
        <end position="373"/>
    </location>
</feature>
<dbReference type="InterPro" id="IPR045093">
    <property type="entry name" value="Cullin"/>
</dbReference>
<organism evidence="7">
    <name type="scientific">Diabrotica virgifera virgifera</name>
    <name type="common">western corn rootworm</name>
    <dbReference type="NCBI Taxonomy" id="50390"/>
    <lineage>
        <taxon>Eukaryota</taxon>
        <taxon>Metazoa</taxon>
        <taxon>Ecdysozoa</taxon>
        <taxon>Arthropoda</taxon>
        <taxon>Hexapoda</taxon>
        <taxon>Insecta</taxon>
        <taxon>Pterygota</taxon>
        <taxon>Neoptera</taxon>
        <taxon>Endopterygota</taxon>
        <taxon>Coleoptera</taxon>
        <taxon>Polyphaga</taxon>
        <taxon>Cucujiformia</taxon>
        <taxon>Chrysomeloidea</taxon>
        <taxon>Chrysomelidae</taxon>
        <taxon>Galerucinae</taxon>
        <taxon>Diabroticina</taxon>
        <taxon>Diabroticites</taxon>
        <taxon>Diabrotica</taxon>
    </lineage>
</organism>
<proteinExistence type="inferred from homology"/>
<evidence type="ECO:0000256" key="1">
    <source>
        <dbReference type="ARBA" id="ARBA00004906"/>
    </source>
</evidence>
<dbReference type="InterPro" id="IPR016159">
    <property type="entry name" value="Cullin_repeat-like_dom_sf"/>
</dbReference>
<sequence>MVPFVLGEPRLPPHYMEDTWDKLKSAVIAIQNATGNQYALEELYQAVANMCNHKMAPIVYDRLYDLVEVHVAQNIEQFLAESMDRLLFLKKMNDTWSAYCNQMKMIRSIFLHLDRTYVLQNSSQLMSIWDMGLETFSKYILLNTLVQTRVVEGLLMLIEKERQGDQVDRTLLKSLLRMLTDLQIYDKAFEQKFLQATERLFAAEGQRLIQLLDIPDYLNHVDKRIKEERDRVIHYLNDTTEKQLIHTVEKQLISEHISQILQKGLRQLMNENRISDLTLLYTLLARVKNGTTELCTAFNGYIKTRGKTIVIDPEKDKSMVQELLDFKDAMDNVVSTCFAKNEKFTNSLKEAFEHFVNQRTNKPAELIGKYISSAYIKEQLKLPYLQTYFIIVLKRSYPLSFYSEIFYLDLVNLIGRLQLSTERSQLEDNQSIVQLRILRTQEAIIKILKMRKKISNAALQAELVDILMVMSKNPIRCKLVVDNHIIQQVEIVDT</sequence>
<evidence type="ECO:0000256" key="3">
    <source>
        <dbReference type="ARBA" id="ARBA00022499"/>
    </source>
</evidence>
<evidence type="ECO:0000256" key="5">
    <source>
        <dbReference type="ARBA" id="ARBA00022843"/>
    </source>
</evidence>
<dbReference type="AlphaFoldDB" id="A0A6P7GT09"/>
<evidence type="ECO:0000259" key="6">
    <source>
        <dbReference type="Pfam" id="PF00888"/>
    </source>
</evidence>
<protein>
    <submittedName>
        <fullName evidence="7">Cullin-4B-like</fullName>
    </submittedName>
</protein>
<dbReference type="Pfam" id="PF00888">
    <property type="entry name" value="Cullin"/>
    <property type="match status" value="1"/>
</dbReference>
<dbReference type="FunFam" id="1.20.1310.10:FF:000059">
    <property type="entry name" value="Cullin-4B"/>
    <property type="match status" value="1"/>
</dbReference>
<accession>A0A6P7GT09</accession>
<evidence type="ECO:0000256" key="4">
    <source>
        <dbReference type="ARBA" id="ARBA00022786"/>
    </source>
</evidence>
<gene>
    <name evidence="7" type="primary">LOC114346399</name>
</gene>
<comment type="pathway">
    <text evidence="1">Protein modification; protein ubiquitination.</text>
</comment>
<dbReference type="RefSeq" id="XP_028152951.1">
    <property type="nucleotide sequence ID" value="XM_028297150.1"/>
</dbReference>
<evidence type="ECO:0000256" key="2">
    <source>
        <dbReference type="ARBA" id="ARBA00006019"/>
    </source>
</evidence>
<dbReference type="GO" id="GO:0031625">
    <property type="term" value="F:ubiquitin protein ligase binding"/>
    <property type="evidence" value="ECO:0007669"/>
    <property type="project" value="InterPro"/>
</dbReference>
<dbReference type="InterPro" id="IPR001373">
    <property type="entry name" value="Cullin_N"/>
</dbReference>
<dbReference type="FunFam" id="1.20.1310.10:FF:000004">
    <property type="entry name" value="Cullin 4B"/>
    <property type="match status" value="1"/>
</dbReference>
<dbReference type="Gene3D" id="1.10.10.10">
    <property type="entry name" value="Winged helix-like DNA-binding domain superfamily/Winged helix DNA-binding domain"/>
    <property type="match status" value="1"/>
</dbReference>
<name>A0A6P7GT09_DIAVI</name>
<dbReference type="InterPro" id="IPR036388">
    <property type="entry name" value="WH-like_DNA-bd_sf"/>
</dbReference>
<keyword evidence="5" id="KW-0832">Ubl conjugation</keyword>
<keyword evidence="3" id="KW-1017">Isopeptide bond</keyword>
<keyword evidence="4" id="KW-0833">Ubl conjugation pathway</keyword>
<dbReference type="FunFam" id="1.20.1310.10:FF:000008">
    <property type="entry name" value="Cullin 4B"/>
    <property type="match status" value="1"/>
</dbReference>
<evidence type="ECO:0000313" key="7">
    <source>
        <dbReference type="RefSeq" id="XP_028152951.1"/>
    </source>
</evidence>
<dbReference type="PANTHER" id="PTHR11932">
    <property type="entry name" value="CULLIN"/>
    <property type="match status" value="1"/>
</dbReference>
<reference evidence="7" key="1">
    <citation type="submission" date="2025-08" db="UniProtKB">
        <authorList>
            <consortium name="RefSeq"/>
        </authorList>
    </citation>
    <scope>IDENTIFICATION</scope>
    <source>
        <tissue evidence="7">Whole insect</tissue>
    </source>
</reference>